<feature type="non-terminal residue" evidence="2">
    <location>
        <position position="1"/>
    </location>
</feature>
<evidence type="ECO:0000313" key="3">
    <source>
        <dbReference type="Proteomes" id="UP000562322"/>
    </source>
</evidence>
<name>A0A7L0WWD5_ALELA</name>
<reference evidence="2 3" key="1">
    <citation type="submission" date="2019-09" db="EMBL/GenBank/DDBJ databases">
        <title>Bird 10,000 Genomes (B10K) Project - Family phase.</title>
        <authorList>
            <person name="Zhang G."/>
        </authorList>
    </citation>
    <scope>NUCLEOTIDE SEQUENCE [LARGE SCALE GENOMIC DNA]</scope>
    <source>
        <strain evidence="2">B10K-DU-001-39</strain>
        <tissue evidence="2">Muscle</tissue>
    </source>
</reference>
<dbReference type="GO" id="GO:0005737">
    <property type="term" value="C:cytoplasm"/>
    <property type="evidence" value="ECO:0007669"/>
    <property type="project" value="TreeGrafter"/>
</dbReference>
<comment type="caution">
    <text evidence="2">The sequence shown here is derived from an EMBL/GenBank/DDBJ whole genome shotgun (WGS) entry which is preliminary data.</text>
</comment>
<dbReference type="PANTHER" id="PTHR21255">
    <property type="entry name" value="T-COMPLEX-ASSOCIATED-TESTIS-EXPRESSED 1/ DYNEIN LIGHT CHAIN"/>
    <property type="match status" value="1"/>
</dbReference>
<feature type="non-terminal residue" evidence="2">
    <location>
        <position position="88"/>
    </location>
</feature>
<dbReference type="GO" id="GO:0005868">
    <property type="term" value="C:cytoplasmic dynein complex"/>
    <property type="evidence" value="ECO:0007669"/>
    <property type="project" value="TreeGrafter"/>
</dbReference>
<dbReference type="Pfam" id="PF03645">
    <property type="entry name" value="Tctex-1"/>
    <property type="match status" value="1"/>
</dbReference>
<dbReference type="PANTHER" id="PTHR21255:SF27">
    <property type="entry name" value="DYNEIN LIGHT CHAIN TCTEX-TYPE PROTEIN 2"/>
    <property type="match status" value="1"/>
</dbReference>
<comment type="similarity">
    <text evidence="1">Belongs to the dynein light chain Tctex-type family.</text>
</comment>
<dbReference type="EMBL" id="VXAV01010596">
    <property type="protein sequence ID" value="NXL94342.1"/>
    <property type="molecule type" value="Genomic_DNA"/>
</dbReference>
<protein>
    <submittedName>
        <fullName evidence="2">TC1D3 protein</fullName>
    </submittedName>
</protein>
<accession>A0A7L0WWD5</accession>
<dbReference type="InterPro" id="IPR038586">
    <property type="entry name" value="Tctex-1-like_sf"/>
</dbReference>
<dbReference type="OrthoDB" id="10248487at2759"/>
<proteinExistence type="inferred from homology"/>
<gene>
    <name evidence="2" type="primary">Tcte3</name>
    <name evidence="2" type="ORF">ALELAT_R00959</name>
</gene>
<dbReference type="InterPro" id="IPR005334">
    <property type="entry name" value="Tctex-1-like"/>
</dbReference>
<sequence length="88" mass="10085">KLEQAKYDAESSPSLCASVSEEILLATKEMGFDCYKYVVTVLIVEKAGQAIYVASRWIWDVQRDTWVSAKYETETFIVLALVRACYYE</sequence>
<evidence type="ECO:0000313" key="2">
    <source>
        <dbReference type="EMBL" id="NXL94342.1"/>
    </source>
</evidence>
<dbReference type="GO" id="GO:0007018">
    <property type="term" value="P:microtubule-based movement"/>
    <property type="evidence" value="ECO:0007669"/>
    <property type="project" value="TreeGrafter"/>
</dbReference>
<organism evidence="2 3">
    <name type="scientific">Alectura lathami</name>
    <name type="common">Australian brush turkey</name>
    <dbReference type="NCBI Taxonomy" id="81907"/>
    <lineage>
        <taxon>Eukaryota</taxon>
        <taxon>Metazoa</taxon>
        <taxon>Chordata</taxon>
        <taxon>Craniata</taxon>
        <taxon>Vertebrata</taxon>
        <taxon>Euteleostomi</taxon>
        <taxon>Archelosauria</taxon>
        <taxon>Archosauria</taxon>
        <taxon>Dinosauria</taxon>
        <taxon>Saurischia</taxon>
        <taxon>Theropoda</taxon>
        <taxon>Coelurosauria</taxon>
        <taxon>Aves</taxon>
        <taxon>Neognathae</taxon>
        <taxon>Galloanserae</taxon>
        <taxon>Galliformes</taxon>
        <taxon>Megapodiidae</taxon>
        <taxon>Alectura</taxon>
    </lineage>
</organism>
<evidence type="ECO:0000256" key="1">
    <source>
        <dbReference type="ARBA" id="ARBA00005361"/>
    </source>
</evidence>
<dbReference type="Gene3D" id="3.30.1140.40">
    <property type="entry name" value="Tctex-1"/>
    <property type="match status" value="1"/>
</dbReference>
<dbReference type="GO" id="GO:0045505">
    <property type="term" value="F:dynein intermediate chain binding"/>
    <property type="evidence" value="ECO:0007669"/>
    <property type="project" value="TreeGrafter"/>
</dbReference>
<dbReference type="Proteomes" id="UP000562322">
    <property type="component" value="Unassembled WGS sequence"/>
</dbReference>
<dbReference type="AlphaFoldDB" id="A0A7L0WWD5"/>
<keyword evidence="3" id="KW-1185">Reference proteome</keyword>